<keyword evidence="2" id="KW-1185">Reference proteome</keyword>
<name>A0A1Q5P4G3_9BACI</name>
<accession>A0A1Q5P4G3</accession>
<organism evidence="1 2">
    <name type="scientific">Domibacillus mangrovi</name>
    <dbReference type="NCBI Taxonomy" id="1714354"/>
    <lineage>
        <taxon>Bacteria</taxon>
        <taxon>Bacillati</taxon>
        <taxon>Bacillota</taxon>
        <taxon>Bacilli</taxon>
        <taxon>Bacillales</taxon>
        <taxon>Bacillaceae</taxon>
        <taxon>Domibacillus</taxon>
    </lineage>
</organism>
<evidence type="ECO:0008006" key="3">
    <source>
        <dbReference type="Google" id="ProtNLM"/>
    </source>
</evidence>
<dbReference type="Proteomes" id="UP000186524">
    <property type="component" value="Unassembled WGS sequence"/>
</dbReference>
<reference evidence="1 2" key="1">
    <citation type="submission" date="2016-12" db="EMBL/GenBank/DDBJ databases">
        <title>Domibacillus sp. SAOS 44 whole genome sequencing.</title>
        <authorList>
            <person name="Verma A."/>
            <person name="Krishnamurthi S."/>
        </authorList>
    </citation>
    <scope>NUCLEOTIDE SEQUENCE [LARGE SCALE GENOMIC DNA]</scope>
    <source>
        <strain evidence="1 2">SAOS 44</strain>
    </source>
</reference>
<dbReference type="OrthoDB" id="9787478at2"/>
<dbReference type="Pfam" id="PF07505">
    <property type="entry name" value="DUF5131"/>
    <property type="match status" value="1"/>
</dbReference>
<dbReference type="RefSeq" id="WP_073710912.1">
    <property type="nucleotide sequence ID" value="NZ_MRWQ01000005.1"/>
</dbReference>
<evidence type="ECO:0000313" key="2">
    <source>
        <dbReference type="Proteomes" id="UP000186524"/>
    </source>
</evidence>
<dbReference type="EMBL" id="MRWQ01000005">
    <property type="protein sequence ID" value="OKL37031.1"/>
    <property type="molecule type" value="Genomic_DNA"/>
</dbReference>
<proteinExistence type="predicted"/>
<sequence>MAGNSNIEWTEATWNPITGCTKVSEGCKNCYAERMARRLTAMGNPRYVNGFNVTLHPDLVDVPRRWVKPRKIFVNSMSDLFHKDVPLDFIQKVFQTMNETPQHSYQVLTKRPERAAELSSHLTFTPNIWMGTSIENQRVIERMNCLKQVPAHIRFLSCEPLLGPLDLELSNIHWVIVGGESGPGARPMEADWVRSIRDQCQDQQVAFFFKQWGGVQKHRYGRELDEQTYDEFPELSLI</sequence>
<protein>
    <recommendedName>
        <fullName evidence="3">Phage Gp37/Gp68 family protein</fullName>
    </recommendedName>
</protein>
<evidence type="ECO:0000313" key="1">
    <source>
        <dbReference type="EMBL" id="OKL37031.1"/>
    </source>
</evidence>
<dbReference type="AlphaFoldDB" id="A0A1Q5P4G3"/>
<dbReference type="InterPro" id="IPR011101">
    <property type="entry name" value="DUF5131"/>
</dbReference>
<comment type="caution">
    <text evidence="1">The sequence shown here is derived from an EMBL/GenBank/DDBJ whole genome shotgun (WGS) entry which is preliminary data.</text>
</comment>
<gene>
    <name evidence="1" type="ORF">BLL40_05425</name>
</gene>